<evidence type="ECO:0000313" key="1">
    <source>
        <dbReference type="EMBL" id="GFT41509.1"/>
    </source>
</evidence>
<dbReference type="OrthoDB" id="6426986at2759"/>
<sequence length="223" mass="25363">MNANASTSESQSTLPSAAELFIQESKDTCAFCFKVHANRFCKRAFFIPLEEKIAIIKKKGLCRVCLAKGHLASRCRSQITCQLCSKRHLKFMCPNIVCNKSDSSKQEVNDKNINEKTVDSLHSRATNEVILQTLVLNVHGTKKERKDGIIRLVKHRTEKRNVLRPIQRLYPLELKPNYEQVVSENRKGPEVVTEYPELNTDSNKTVPVTSSGREIKPVKRLDL</sequence>
<comment type="caution">
    <text evidence="1">The sequence shown here is derived from an EMBL/GenBank/DDBJ whole genome shotgun (WGS) entry which is preliminary data.</text>
</comment>
<dbReference type="EMBL" id="BMAW01014999">
    <property type="protein sequence ID" value="GFT41509.1"/>
    <property type="molecule type" value="Genomic_DNA"/>
</dbReference>
<evidence type="ECO:0000313" key="2">
    <source>
        <dbReference type="Proteomes" id="UP000887013"/>
    </source>
</evidence>
<dbReference type="AlphaFoldDB" id="A0A8X6NY82"/>
<organism evidence="1 2">
    <name type="scientific">Nephila pilipes</name>
    <name type="common">Giant wood spider</name>
    <name type="synonym">Nephila maculata</name>
    <dbReference type="NCBI Taxonomy" id="299642"/>
    <lineage>
        <taxon>Eukaryota</taxon>
        <taxon>Metazoa</taxon>
        <taxon>Ecdysozoa</taxon>
        <taxon>Arthropoda</taxon>
        <taxon>Chelicerata</taxon>
        <taxon>Arachnida</taxon>
        <taxon>Araneae</taxon>
        <taxon>Araneomorphae</taxon>
        <taxon>Entelegynae</taxon>
        <taxon>Araneoidea</taxon>
        <taxon>Nephilidae</taxon>
        <taxon>Nephila</taxon>
    </lineage>
</organism>
<proteinExistence type="predicted"/>
<accession>A0A8X6NY82</accession>
<name>A0A8X6NY82_NEPPI</name>
<reference evidence="1" key="1">
    <citation type="submission" date="2020-08" db="EMBL/GenBank/DDBJ databases">
        <title>Multicomponent nature underlies the extraordinary mechanical properties of spider dragline silk.</title>
        <authorList>
            <person name="Kono N."/>
            <person name="Nakamura H."/>
            <person name="Mori M."/>
            <person name="Yoshida Y."/>
            <person name="Ohtoshi R."/>
            <person name="Malay A.D."/>
            <person name="Moran D.A.P."/>
            <person name="Tomita M."/>
            <person name="Numata K."/>
            <person name="Arakawa K."/>
        </authorList>
    </citation>
    <scope>NUCLEOTIDE SEQUENCE</scope>
</reference>
<keyword evidence="2" id="KW-1185">Reference proteome</keyword>
<protein>
    <submittedName>
        <fullName evidence="1">Uncharacterized protein</fullName>
    </submittedName>
</protein>
<dbReference type="Proteomes" id="UP000887013">
    <property type="component" value="Unassembled WGS sequence"/>
</dbReference>
<gene>
    <name evidence="1" type="ORF">NPIL_166371</name>
</gene>